<reference evidence="1" key="1">
    <citation type="submission" date="2024-07" db="EMBL/GenBank/DDBJ databases">
        <title>Complete genome sequences of cellulolytic bacteria, Kitasatospora sp. CMC57 and Streptomyces sp. CMC78, isolated from Japanese agricultural soil.</title>
        <authorList>
            <person name="Hashimoto T."/>
            <person name="Ito M."/>
            <person name="Iwamoto M."/>
            <person name="Fukahori D."/>
            <person name="Shoda T."/>
            <person name="Sakoda M."/>
            <person name="Morohoshi T."/>
            <person name="Mitsuboshi M."/>
            <person name="Nishizawa T."/>
        </authorList>
    </citation>
    <scope>NUCLEOTIDE SEQUENCE</scope>
    <source>
        <strain evidence="1">CMC78</strain>
    </source>
</reference>
<name>A0AB33KQW7_9ACTN</name>
<evidence type="ECO:0000313" key="1">
    <source>
        <dbReference type="EMBL" id="BFP56234.1"/>
    </source>
</evidence>
<sequence length="93" mass="8971">MGWRAREAQSGACPDSGVAVPLTIADRSIEGAGREAQACLSATWAPYASGPGSHGAAGAGGTASAAQASIRFRSPAGTATASVLPGGGKGQMK</sequence>
<dbReference type="KEGG" id="stcm:SCMC78_60410"/>
<proteinExistence type="predicted"/>
<gene>
    <name evidence="1" type="ORF">SCMC78_60410</name>
</gene>
<dbReference type="AlphaFoldDB" id="A0AB33KQW7"/>
<accession>A0AB33KQW7</accession>
<protein>
    <submittedName>
        <fullName evidence="1">Uncharacterized protein</fullName>
    </submittedName>
</protein>
<dbReference type="EMBL" id="AP035884">
    <property type="protein sequence ID" value="BFP56234.1"/>
    <property type="molecule type" value="Genomic_DNA"/>
</dbReference>
<organism evidence="1">
    <name type="scientific">Streptomyces sp. CMC78</name>
    <dbReference type="NCBI Taxonomy" id="3231512"/>
    <lineage>
        <taxon>Bacteria</taxon>
        <taxon>Bacillati</taxon>
        <taxon>Actinomycetota</taxon>
        <taxon>Actinomycetes</taxon>
        <taxon>Kitasatosporales</taxon>
        <taxon>Streptomycetaceae</taxon>
        <taxon>Streptomyces</taxon>
    </lineage>
</organism>